<reference evidence="3 4" key="1">
    <citation type="submission" date="2019-05" db="EMBL/GenBank/DDBJ databases">
        <title>Another draft genome of Portunus trituberculatus and its Hox gene families provides insights of decapod evolution.</title>
        <authorList>
            <person name="Jeong J.-H."/>
            <person name="Song I."/>
            <person name="Kim S."/>
            <person name="Choi T."/>
            <person name="Kim D."/>
            <person name="Ryu S."/>
            <person name="Kim W."/>
        </authorList>
    </citation>
    <scope>NUCLEOTIDE SEQUENCE [LARGE SCALE GENOMIC DNA]</scope>
    <source>
        <tissue evidence="3">Muscle</tissue>
    </source>
</reference>
<keyword evidence="1" id="KW-1133">Transmembrane helix</keyword>
<evidence type="ECO:0000259" key="2">
    <source>
        <dbReference type="Pfam" id="PF23069"/>
    </source>
</evidence>
<keyword evidence="1" id="KW-0812">Transmembrane</keyword>
<feature type="domain" description="DUF7042" evidence="2">
    <location>
        <begin position="27"/>
        <end position="118"/>
    </location>
</feature>
<evidence type="ECO:0000256" key="1">
    <source>
        <dbReference type="SAM" id="Phobius"/>
    </source>
</evidence>
<dbReference type="PANTHER" id="PTHR22255">
    <property type="entry name" value="LP06548P"/>
    <property type="match status" value="1"/>
</dbReference>
<keyword evidence="1" id="KW-0472">Membrane</keyword>
<dbReference type="AlphaFoldDB" id="A0A5B7HC26"/>
<protein>
    <recommendedName>
        <fullName evidence="2">DUF7042 domain-containing protein</fullName>
    </recommendedName>
</protein>
<accession>A0A5B7HC26</accession>
<keyword evidence="4" id="KW-1185">Reference proteome</keyword>
<dbReference type="PANTHER" id="PTHR22255:SF4">
    <property type="entry name" value="CATION-INDEPENDENT MANNOSE-6-PHOSPHATE RECEPTOR"/>
    <property type="match status" value="1"/>
</dbReference>
<comment type="caution">
    <text evidence="3">The sequence shown here is derived from an EMBL/GenBank/DDBJ whole genome shotgun (WGS) entry which is preliminary data.</text>
</comment>
<dbReference type="Proteomes" id="UP000324222">
    <property type="component" value="Unassembled WGS sequence"/>
</dbReference>
<dbReference type="Pfam" id="PF23069">
    <property type="entry name" value="DUF7042"/>
    <property type="match status" value="1"/>
</dbReference>
<feature type="transmembrane region" description="Helical" evidence="1">
    <location>
        <begin position="120"/>
        <end position="139"/>
    </location>
</feature>
<sequence length="142" mass="15803">MSVILIFSLPPAESRSVWGDKEVRVVGCPFDGRYTFTYQRAGGAEGACPQPTSEISNCPLGFGYNVTYRDCSFSPVPISRGLQCLGSWLGEDNINYLAVRDTSATPDQPHLPRFRCGVSLTVHFCCLHFSFFFFLYLIVCPN</sequence>
<name>A0A5B7HC26_PORTR</name>
<dbReference type="OrthoDB" id="6345272at2759"/>
<evidence type="ECO:0000313" key="4">
    <source>
        <dbReference type="Proteomes" id="UP000324222"/>
    </source>
</evidence>
<proteinExistence type="predicted"/>
<dbReference type="InterPro" id="IPR055470">
    <property type="entry name" value="DUF7042"/>
</dbReference>
<evidence type="ECO:0000313" key="3">
    <source>
        <dbReference type="EMBL" id="MPC67653.1"/>
    </source>
</evidence>
<organism evidence="3 4">
    <name type="scientific">Portunus trituberculatus</name>
    <name type="common">Swimming crab</name>
    <name type="synonym">Neptunus trituberculatus</name>
    <dbReference type="NCBI Taxonomy" id="210409"/>
    <lineage>
        <taxon>Eukaryota</taxon>
        <taxon>Metazoa</taxon>
        <taxon>Ecdysozoa</taxon>
        <taxon>Arthropoda</taxon>
        <taxon>Crustacea</taxon>
        <taxon>Multicrustacea</taxon>
        <taxon>Malacostraca</taxon>
        <taxon>Eumalacostraca</taxon>
        <taxon>Eucarida</taxon>
        <taxon>Decapoda</taxon>
        <taxon>Pleocyemata</taxon>
        <taxon>Brachyura</taxon>
        <taxon>Eubrachyura</taxon>
        <taxon>Portunoidea</taxon>
        <taxon>Portunidae</taxon>
        <taxon>Portuninae</taxon>
        <taxon>Portunus</taxon>
    </lineage>
</organism>
<dbReference type="EMBL" id="VSRR010026548">
    <property type="protein sequence ID" value="MPC67653.1"/>
    <property type="molecule type" value="Genomic_DNA"/>
</dbReference>
<gene>
    <name evidence="3" type="ORF">E2C01_061831</name>
</gene>